<dbReference type="AlphaFoldDB" id="A0A2C5ZWH5"/>
<keyword evidence="1" id="KW-0175">Coiled coil</keyword>
<gene>
    <name evidence="4" type="ORF">CDD82_3</name>
</gene>
<evidence type="ECO:0000256" key="1">
    <source>
        <dbReference type="SAM" id="Coils"/>
    </source>
</evidence>
<feature type="compositionally biased region" description="Basic and acidic residues" evidence="2">
    <location>
        <begin position="234"/>
        <end position="253"/>
    </location>
</feature>
<feature type="compositionally biased region" description="Basic and acidic residues" evidence="2">
    <location>
        <begin position="137"/>
        <end position="158"/>
    </location>
</feature>
<feature type="region of interest" description="Disordered" evidence="2">
    <location>
        <begin position="136"/>
        <end position="158"/>
    </location>
</feature>
<evidence type="ECO:0000256" key="2">
    <source>
        <dbReference type="SAM" id="MobiDB-lite"/>
    </source>
</evidence>
<feature type="domain" description="CBF1-interacting co-repressor CIR N-terminal" evidence="3">
    <location>
        <begin position="10"/>
        <end position="46"/>
    </location>
</feature>
<dbReference type="EMBL" id="NJEU01000001">
    <property type="protein sequence ID" value="PHH83814.1"/>
    <property type="molecule type" value="Genomic_DNA"/>
</dbReference>
<feature type="compositionally biased region" description="Basic and acidic residues" evidence="2">
    <location>
        <begin position="262"/>
        <end position="274"/>
    </location>
</feature>
<name>A0A2C5ZWH5_9HYPO</name>
<dbReference type="OrthoDB" id="2159131at2759"/>
<proteinExistence type="predicted"/>
<comment type="caution">
    <text evidence="4">The sequence shown here is derived from an EMBL/GenBank/DDBJ whole genome shotgun (WGS) entry which is preliminary data.</text>
</comment>
<keyword evidence="5" id="KW-1185">Reference proteome</keyword>
<dbReference type="InterPro" id="IPR019339">
    <property type="entry name" value="CIR_N_dom"/>
</dbReference>
<accession>A0A2C5ZWH5</accession>
<evidence type="ECO:0000259" key="3">
    <source>
        <dbReference type="SMART" id="SM01083"/>
    </source>
</evidence>
<dbReference type="InterPro" id="IPR039875">
    <property type="entry name" value="LENG1-like"/>
</dbReference>
<organism evidence="4 5">
    <name type="scientific">Ophiocordyceps australis</name>
    <dbReference type="NCBI Taxonomy" id="1399860"/>
    <lineage>
        <taxon>Eukaryota</taxon>
        <taxon>Fungi</taxon>
        <taxon>Dikarya</taxon>
        <taxon>Ascomycota</taxon>
        <taxon>Pezizomycotina</taxon>
        <taxon>Sordariomycetes</taxon>
        <taxon>Hypocreomycetidae</taxon>
        <taxon>Hypocreales</taxon>
        <taxon>Ophiocordycipitaceae</taxon>
        <taxon>Ophiocordyceps</taxon>
    </lineage>
</organism>
<evidence type="ECO:0000313" key="4">
    <source>
        <dbReference type="EMBL" id="PHH83814.1"/>
    </source>
</evidence>
<feature type="region of interest" description="Disordered" evidence="2">
    <location>
        <begin position="55"/>
        <end position="91"/>
    </location>
</feature>
<reference evidence="4 5" key="1">
    <citation type="submission" date="2017-06" db="EMBL/GenBank/DDBJ databases">
        <title>Ant-infecting Ophiocordyceps genomes reveal a high diversity of potential behavioral manipulation genes and a possible major role for enterotoxins.</title>
        <authorList>
            <person name="De Bekker C."/>
            <person name="Evans H.C."/>
            <person name="Brachmann A."/>
            <person name="Hughes D.P."/>
        </authorList>
    </citation>
    <scope>NUCLEOTIDE SEQUENCE [LARGE SCALE GENOMIC DNA]</scope>
    <source>
        <strain evidence="4 5">1348a</strain>
    </source>
</reference>
<protein>
    <recommendedName>
        <fullName evidence="3">CBF1-interacting co-repressor CIR N-terminal domain-containing protein</fullName>
    </recommendedName>
</protein>
<sequence>MPLHLLGKKSWNVYNADNIARVRRDEAAAKSALEHHEQRMQEVEAQRRIAILRGEIPPPTPTLSPPRQDKAVVDADTGDARRKRKRSGEDDTDFELRLAREDQQIAVIRHSDLQYKTSCAPIVDGDGHIDLFGSEKSTSRTREKNEEVEKEARQQRREYQDQYTMRFSNATGKAGLNQQPWYSKSTEVVAAPAPSKNVWGREDLGRKDRDAKRLVDNDPLALMKWGASKTRQVAQERKKLLEDGELELRQVQREHRRRERQRRRDERGHRRFHD</sequence>
<dbReference type="PANTHER" id="PTHR22093:SF0">
    <property type="entry name" value="LEUKOCYTE RECEPTOR CLUSTER MEMBER 1"/>
    <property type="match status" value="1"/>
</dbReference>
<dbReference type="Proteomes" id="UP000224854">
    <property type="component" value="Unassembled WGS sequence"/>
</dbReference>
<feature type="region of interest" description="Disordered" evidence="2">
    <location>
        <begin position="228"/>
        <end position="274"/>
    </location>
</feature>
<dbReference type="PANTHER" id="PTHR22093">
    <property type="entry name" value="LEUKOCYTE RECEPTOR CLUSTER LRC MEMBER 1"/>
    <property type="match status" value="1"/>
</dbReference>
<evidence type="ECO:0000313" key="5">
    <source>
        <dbReference type="Proteomes" id="UP000224854"/>
    </source>
</evidence>
<feature type="coiled-coil region" evidence="1">
    <location>
        <begin position="19"/>
        <end position="53"/>
    </location>
</feature>
<dbReference type="SMART" id="SM01083">
    <property type="entry name" value="Cir_N"/>
    <property type="match status" value="1"/>
</dbReference>